<protein>
    <submittedName>
        <fullName evidence="1">Uncharacterized protein</fullName>
    </submittedName>
</protein>
<evidence type="ECO:0000313" key="1">
    <source>
        <dbReference type="EMBL" id="TQD87613.1"/>
    </source>
</evidence>
<dbReference type="AlphaFoldDB" id="A0A540LMB9"/>
<name>A0A540LMB9_MALBA</name>
<dbReference type="EMBL" id="VIEB01000531">
    <property type="protein sequence ID" value="TQD87613.1"/>
    <property type="molecule type" value="Genomic_DNA"/>
</dbReference>
<dbReference type="PANTHER" id="PTHR32094:SF5">
    <property type="entry name" value="FANCONI ANEMIA GROUP E PROTEIN"/>
    <property type="match status" value="1"/>
</dbReference>
<dbReference type="GO" id="GO:0043240">
    <property type="term" value="C:Fanconi anaemia nuclear complex"/>
    <property type="evidence" value="ECO:0007669"/>
    <property type="project" value="InterPro"/>
</dbReference>
<dbReference type="InterPro" id="IPR039685">
    <property type="entry name" value="FANCE"/>
</dbReference>
<gene>
    <name evidence="1" type="ORF">C1H46_026812</name>
</gene>
<dbReference type="Proteomes" id="UP000315295">
    <property type="component" value="Unassembled WGS sequence"/>
</dbReference>
<evidence type="ECO:0000313" key="2">
    <source>
        <dbReference type="Proteomes" id="UP000315295"/>
    </source>
</evidence>
<sequence>MSDSSYEWINCLSLDSVEDAFESLPSWLKDAVASSDLVLPWLPISLEELNSRTMSGNCENYDGSSSQVGEDEDVFMNDVLEEINIDDPVSVHLEPEIQKAAVNLKAQVADFQATSKTIGLANEIRELCLDKGGDSLTISGLIEPWLADDEVASVVLSHLTSICKE</sequence>
<dbReference type="GO" id="GO:0036297">
    <property type="term" value="P:interstrand cross-link repair"/>
    <property type="evidence" value="ECO:0007669"/>
    <property type="project" value="InterPro"/>
</dbReference>
<dbReference type="STRING" id="106549.A0A540LMB9"/>
<dbReference type="PANTHER" id="PTHR32094">
    <property type="entry name" value="FANCONI ANEMIA GROUP E PROTEIN"/>
    <property type="match status" value="1"/>
</dbReference>
<comment type="caution">
    <text evidence="1">The sequence shown here is derived from an EMBL/GenBank/DDBJ whole genome shotgun (WGS) entry which is preliminary data.</text>
</comment>
<reference evidence="1 2" key="1">
    <citation type="journal article" date="2019" name="G3 (Bethesda)">
        <title>Sequencing of a Wild Apple (Malus baccata) Genome Unravels the Differences Between Cultivated and Wild Apple Species Regarding Disease Resistance and Cold Tolerance.</title>
        <authorList>
            <person name="Chen X."/>
        </authorList>
    </citation>
    <scope>NUCLEOTIDE SEQUENCE [LARGE SCALE GENOMIC DNA]</scope>
    <source>
        <strain evidence="2">cv. Shandingzi</strain>
        <tissue evidence="1">Leaves</tissue>
    </source>
</reference>
<keyword evidence="2" id="KW-1185">Reference proteome</keyword>
<proteinExistence type="predicted"/>
<organism evidence="1 2">
    <name type="scientific">Malus baccata</name>
    <name type="common">Siberian crab apple</name>
    <name type="synonym">Pyrus baccata</name>
    <dbReference type="NCBI Taxonomy" id="106549"/>
    <lineage>
        <taxon>Eukaryota</taxon>
        <taxon>Viridiplantae</taxon>
        <taxon>Streptophyta</taxon>
        <taxon>Embryophyta</taxon>
        <taxon>Tracheophyta</taxon>
        <taxon>Spermatophyta</taxon>
        <taxon>Magnoliopsida</taxon>
        <taxon>eudicotyledons</taxon>
        <taxon>Gunneridae</taxon>
        <taxon>Pentapetalae</taxon>
        <taxon>rosids</taxon>
        <taxon>fabids</taxon>
        <taxon>Rosales</taxon>
        <taxon>Rosaceae</taxon>
        <taxon>Amygdaloideae</taxon>
        <taxon>Maleae</taxon>
        <taxon>Malus</taxon>
    </lineage>
</organism>
<accession>A0A540LMB9</accession>